<dbReference type="GO" id="GO:0016491">
    <property type="term" value="F:oxidoreductase activity"/>
    <property type="evidence" value="ECO:0007669"/>
    <property type="project" value="UniProtKB-KW"/>
</dbReference>
<dbReference type="InterPro" id="IPR036291">
    <property type="entry name" value="NAD(P)-bd_dom_sf"/>
</dbReference>
<feature type="domain" description="GFO/IDH/MocA-like oxidoreductase" evidence="5">
    <location>
        <begin position="138"/>
        <end position="239"/>
    </location>
</feature>
<proteinExistence type="inferred from homology"/>
<dbReference type="Gene3D" id="3.40.50.720">
    <property type="entry name" value="NAD(P)-binding Rossmann-like Domain"/>
    <property type="match status" value="1"/>
</dbReference>
<protein>
    <submittedName>
        <fullName evidence="6">Gfo/Idh/MocA family oxidoreductase</fullName>
    </submittedName>
</protein>
<comment type="similarity">
    <text evidence="1">Belongs to the Gfo/Idh/MocA family.</text>
</comment>
<dbReference type="InterPro" id="IPR000683">
    <property type="entry name" value="Gfo/Idh/MocA-like_OxRdtase_N"/>
</dbReference>
<reference evidence="6" key="1">
    <citation type="submission" date="2024-04" db="EMBL/GenBank/DDBJ databases">
        <authorList>
            <person name="Roder T."/>
            <person name="Oberhansli S."/>
            <person name="Kreuzer M."/>
        </authorList>
    </citation>
    <scope>NUCLEOTIDE SEQUENCE</scope>
    <source>
        <strain evidence="6">LWS13-1.2</strain>
    </source>
</reference>
<dbReference type="PANTHER" id="PTHR22604:SF105">
    <property type="entry name" value="TRANS-1,2-DIHYDROBENZENE-1,2-DIOL DEHYDROGENASE"/>
    <property type="match status" value="1"/>
</dbReference>
<evidence type="ECO:0000256" key="1">
    <source>
        <dbReference type="ARBA" id="ARBA00010928"/>
    </source>
</evidence>
<dbReference type="SUPFAM" id="SSF55347">
    <property type="entry name" value="Glyceraldehyde-3-phosphate dehydrogenase-like, C-terminal domain"/>
    <property type="match status" value="1"/>
</dbReference>
<dbReference type="InterPro" id="IPR055170">
    <property type="entry name" value="GFO_IDH_MocA-like_dom"/>
</dbReference>
<evidence type="ECO:0000256" key="3">
    <source>
        <dbReference type="ARBA" id="ARBA00023027"/>
    </source>
</evidence>
<accession>A0AAU6SD16</accession>
<dbReference type="RefSeq" id="WP_349425629.1">
    <property type="nucleotide sequence ID" value="NZ_CP151632.1"/>
</dbReference>
<name>A0AAU6SD16_9MICO</name>
<dbReference type="EMBL" id="CP151632">
    <property type="protein sequence ID" value="WZO34755.1"/>
    <property type="molecule type" value="Genomic_DNA"/>
</dbReference>
<evidence type="ECO:0000256" key="2">
    <source>
        <dbReference type="ARBA" id="ARBA00023002"/>
    </source>
</evidence>
<dbReference type="GO" id="GO:0000166">
    <property type="term" value="F:nucleotide binding"/>
    <property type="evidence" value="ECO:0007669"/>
    <property type="project" value="InterPro"/>
</dbReference>
<organism evidence="6">
    <name type="scientific">Microbacterium sp. LWS13-1.2</name>
    <dbReference type="NCBI Taxonomy" id="3135264"/>
    <lineage>
        <taxon>Bacteria</taxon>
        <taxon>Bacillati</taxon>
        <taxon>Actinomycetota</taxon>
        <taxon>Actinomycetes</taxon>
        <taxon>Micrococcales</taxon>
        <taxon>Microbacteriaceae</taxon>
        <taxon>Microbacterium</taxon>
    </lineage>
</organism>
<sequence>MTQADDAVQTRWAVLGPGAISRDFVVGLRASRHGVLHAVGSSSAERAGAFAAEHGAAASGTYDEILARDDVDAVYVGTVHTTHAELAIRALEAGKAVLCEKPASPTLDEVERILDTAGRMQRPFLEAFKTRFGPFADALRDLVTRGELGALQGVEGAFGFAAGAHEGRLFDPALAGGAILDVGCYPLALAIDLAAAAGEPIDAPDYRAFEAELVAGVDGTASAVIAFGGVTAAIATSVIEDLPDTGVLRFADAEVMLPNVWGSRTESPSRLIVRRGGEERVIEVPVVQPMAAEADALSLAIAEGRLDVPEMPWSHTRAAARVLTEWRAAALAG</sequence>
<dbReference type="PANTHER" id="PTHR22604">
    <property type="entry name" value="OXIDOREDUCTASES"/>
    <property type="match status" value="1"/>
</dbReference>
<dbReference type="Gene3D" id="3.30.360.10">
    <property type="entry name" value="Dihydrodipicolinate Reductase, domain 2"/>
    <property type="match status" value="1"/>
</dbReference>
<dbReference type="Pfam" id="PF01408">
    <property type="entry name" value="GFO_IDH_MocA"/>
    <property type="match status" value="1"/>
</dbReference>
<gene>
    <name evidence="6" type="ORF">MRBLWS13_002423</name>
</gene>
<keyword evidence="2" id="KW-0560">Oxidoreductase</keyword>
<evidence type="ECO:0000259" key="5">
    <source>
        <dbReference type="Pfam" id="PF22725"/>
    </source>
</evidence>
<dbReference type="AlphaFoldDB" id="A0AAU6SD16"/>
<dbReference type="Pfam" id="PF22725">
    <property type="entry name" value="GFO_IDH_MocA_C3"/>
    <property type="match status" value="1"/>
</dbReference>
<evidence type="ECO:0000313" key="6">
    <source>
        <dbReference type="EMBL" id="WZO34755.1"/>
    </source>
</evidence>
<dbReference type="SUPFAM" id="SSF51735">
    <property type="entry name" value="NAD(P)-binding Rossmann-fold domains"/>
    <property type="match status" value="1"/>
</dbReference>
<evidence type="ECO:0000259" key="4">
    <source>
        <dbReference type="Pfam" id="PF01408"/>
    </source>
</evidence>
<feature type="domain" description="Gfo/Idh/MocA-like oxidoreductase N-terminal" evidence="4">
    <location>
        <begin position="11"/>
        <end position="123"/>
    </location>
</feature>
<dbReference type="InterPro" id="IPR050984">
    <property type="entry name" value="Gfo/Idh/MocA_domain"/>
</dbReference>
<keyword evidence="3" id="KW-0520">NAD</keyword>